<evidence type="ECO:0000256" key="4">
    <source>
        <dbReference type="ARBA" id="ARBA00022475"/>
    </source>
</evidence>
<dbReference type="GO" id="GO:0008658">
    <property type="term" value="F:penicillin binding"/>
    <property type="evidence" value="ECO:0007669"/>
    <property type="project" value="InterPro"/>
</dbReference>
<evidence type="ECO:0000256" key="8">
    <source>
        <dbReference type="ARBA" id="ARBA00022989"/>
    </source>
</evidence>
<keyword evidence="8" id="KW-1133">Transmembrane helix</keyword>
<dbReference type="InterPro" id="IPR005311">
    <property type="entry name" value="PBP_dimer"/>
</dbReference>
<keyword evidence="5" id="KW-0812">Transmembrane</keyword>
<feature type="domain" description="Penicillin-binding protein dimerisation" evidence="13">
    <location>
        <begin position="56"/>
        <end position="241"/>
    </location>
</feature>
<evidence type="ECO:0000313" key="15">
    <source>
        <dbReference type="Proteomes" id="UP000006666"/>
    </source>
</evidence>
<evidence type="ECO:0000256" key="6">
    <source>
        <dbReference type="ARBA" id="ARBA00022960"/>
    </source>
</evidence>
<sequence length="760" mass="82042">MKQILTTARRRTVLLAVLVLVAVLVLGGRLAQMQVLEHDRYASASQTTNTREIVHPATRGRILASDGTPFVRNIAHSTVTIDPQVMREQDDKGRSIVDAVAREVGADPETLWGRTRTCGSKDAPRPPRCNSGGAYQPITLAEEVDPAELLPLLERPEDYPGVSVDATAERGWPKPNDALASQTLGYLTRVSAQDMEGRDDLQPTGMIGRDGLEAFYDKELRGTTGVTKVAVSPAGKFLEEIEHTDAVAGLDIKTHLNPAVQKVAEDALAQVSQIAATKNEATDPEDKGRAKTGAALVMDVETGALVAAASLPGYNPEIWAGGVNPEQLETLVDKDEGVPLTNKLISSVYPPASTFKAISLPVAFSQGLDPDEEYSCPARVKVGDRYFRNFESKAHGDLTLQEIMEVSCDTAFYRWSFRTWRALGGINAKDVTDPYVELAKGFGLGSRTGVDLPHESAGRIPDREWKLAYWESLKEGYCKRAETGYTEEEEPDAQRRAELEEGAQEFCLRGYQYRGGDAVNFSIGQGDVSTTPLQMAVVYAAIANGGNVIEPRVANEALDVSGEVQKKFPTTVRQRVGFDEQSLRILREGLEGVVTRGTASWAFKDWDHERYPLAGKTGTAEVSGDQSTSWFVSYDAGKDSKYVTLVVLGDSGTGSEYAAPVARSLWNTMESEGLLEPKAADEPLSSQDTAADLKAAAERAEKAGAETVTVEDVTEESLVGPVDTEFQQADGPSDDPSDPSASDDSDEARDPSDDASASGD</sequence>
<evidence type="ECO:0000256" key="11">
    <source>
        <dbReference type="SAM" id="MobiDB-lite"/>
    </source>
</evidence>
<evidence type="ECO:0000256" key="5">
    <source>
        <dbReference type="ARBA" id="ARBA00022692"/>
    </source>
</evidence>
<dbReference type="GO" id="GO:0071555">
    <property type="term" value="P:cell wall organization"/>
    <property type="evidence" value="ECO:0007669"/>
    <property type="project" value="UniProtKB-KW"/>
</dbReference>
<dbReference type="AlphaFoldDB" id="C7NFW9"/>
<dbReference type="InterPro" id="IPR001460">
    <property type="entry name" value="PCN-bd_Tpept"/>
</dbReference>
<dbReference type="SUPFAM" id="SSF56601">
    <property type="entry name" value="beta-lactamase/transpeptidase-like"/>
    <property type="match status" value="1"/>
</dbReference>
<dbReference type="InterPro" id="IPR012338">
    <property type="entry name" value="Beta-lactam/transpept-like"/>
</dbReference>
<dbReference type="Proteomes" id="UP000006666">
    <property type="component" value="Chromosome"/>
</dbReference>
<comment type="similarity">
    <text evidence="3">Belongs to the transpeptidase family.</text>
</comment>
<feature type="compositionally biased region" description="Acidic residues" evidence="11">
    <location>
        <begin position="732"/>
        <end position="747"/>
    </location>
</feature>
<evidence type="ECO:0000256" key="3">
    <source>
        <dbReference type="ARBA" id="ARBA00007171"/>
    </source>
</evidence>
<dbReference type="RefSeq" id="WP_012802384.1">
    <property type="nucleotide sequence ID" value="NC_013169.1"/>
</dbReference>
<dbReference type="InterPro" id="IPR036138">
    <property type="entry name" value="PBP_dimer_sf"/>
</dbReference>
<dbReference type="SUPFAM" id="SSF56519">
    <property type="entry name" value="Penicillin binding protein dimerisation domain"/>
    <property type="match status" value="1"/>
</dbReference>
<dbReference type="GO" id="GO:0071972">
    <property type="term" value="F:peptidoglycan L,D-transpeptidase activity"/>
    <property type="evidence" value="ECO:0007669"/>
    <property type="project" value="TreeGrafter"/>
</dbReference>
<dbReference type="Pfam" id="PF03717">
    <property type="entry name" value="PBP_dimer"/>
    <property type="match status" value="1"/>
</dbReference>
<protein>
    <submittedName>
        <fullName evidence="14">Cell division protein FtsI/penicillin-binding protein 2</fullName>
    </submittedName>
</protein>
<dbReference type="PANTHER" id="PTHR30627">
    <property type="entry name" value="PEPTIDOGLYCAN D,D-TRANSPEPTIDASE"/>
    <property type="match status" value="1"/>
</dbReference>
<dbReference type="STRING" id="478801.Ksed_09230"/>
<dbReference type="Gene3D" id="3.40.710.10">
    <property type="entry name" value="DD-peptidase/beta-lactamase superfamily"/>
    <property type="match status" value="1"/>
</dbReference>
<dbReference type="GO" id="GO:0009252">
    <property type="term" value="P:peptidoglycan biosynthetic process"/>
    <property type="evidence" value="ECO:0007669"/>
    <property type="project" value="UniProtKB-KW"/>
</dbReference>
<dbReference type="Pfam" id="PF00905">
    <property type="entry name" value="Transpeptidase"/>
    <property type="match status" value="1"/>
</dbReference>
<comment type="subcellular location">
    <subcellularLocation>
        <location evidence="2">Cell membrane</location>
    </subcellularLocation>
    <subcellularLocation>
        <location evidence="1">Membrane</location>
        <topology evidence="1">Single-pass membrane protein</topology>
    </subcellularLocation>
</comment>
<reference evidence="14 15" key="1">
    <citation type="journal article" date="2009" name="Stand. Genomic Sci.">
        <title>Complete genome sequence of Kytococcus sedentarius type strain (541).</title>
        <authorList>
            <person name="Sims D."/>
            <person name="Brettin T."/>
            <person name="Detter J.C."/>
            <person name="Han C."/>
            <person name="Lapidus A."/>
            <person name="Copeland A."/>
            <person name="Glavina Del Rio T."/>
            <person name="Nolan M."/>
            <person name="Chen F."/>
            <person name="Lucas S."/>
            <person name="Tice H."/>
            <person name="Cheng J.F."/>
            <person name="Bruce D."/>
            <person name="Goodwin L."/>
            <person name="Pitluck S."/>
            <person name="Ovchinnikova G."/>
            <person name="Pati A."/>
            <person name="Ivanova N."/>
            <person name="Mavrommatis K."/>
            <person name="Chen A."/>
            <person name="Palaniappan K."/>
            <person name="D'haeseleer P."/>
            <person name="Chain P."/>
            <person name="Bristow J."/>
            <person name="Eisen J.A."/>
            <person name="Markowitz V."/>
            <person name="Hugenholtz P."/>
            <person name="Schneider S."/>
            <person name="Goker M."/>
            <person name="Pukall R."/>
            <person name="Kyrpides N.C."/>
            <person name="Klenk H.P."/>
        </authorList>
    </citation>
    <scope>NUCLEOTIDE SEQUENCE [LARGE SCALE GENOMIC DNA]</scope>
    <source>
        <strain evidence="15">ATCC 14392 / DSM 20547 / JCM 11482 / CCUG 33030 / NBRC 15357 / NCTC 11040 / CCM 314 / 541</strain>
    </source>
</reference>
<evidence type="ECO:0000256" key="2">
    <source>
        <dbReference type="ARBA" id="ARBA00004236"/>
    </source>
</evidence>
<keyword evidence="15" id="KW-1185">Reference proteome</keyword>
<feature type="region of interest" description="Disordered" evidence="11">
    <location>
        <begin position="111"/>
        <end position="130"/>
    </location>
</feature>
<name>C7NFW9_KYTSD</name>
<dbReference type="GO" id="GO:0005886">
    <property type="term" value="C:plasma membrane"/>
    <property type="evidence" value="ECO:0007669"/>
    <property type="project" value="UniProtKB-SubCell"/>
</dbReference>
<dbReference type="InterPro" id="IPR050515">
    <property type="entry name" value="Beta-lactam/transpept"/>
</dbReference>
<dbReference type="HOGENOM" id="CLU_009289_1_2_11"/>
<keyword evidence="10" id="KW-0961">Cell wall biogenesis/degradation</keyword>
<feature type="region of interest" description="Disordered" evidence="11">
    <location>
        <begin position="695"/>
        <end position="760"/>
    </location>
</feature>
<evidence type="ECO:0000256" key="9">
    <source>
        <dbReference type="ARBA" id="ARBA00023136"/>
    </source>
</evidence>
<dbReference type="Gene3D" id="3.90.1310.10">
    <property type="entry name" value="Penicillin-binding protein 2a (Domain 2)"/>
    <property type="match status" value="1"/>
</dbReference>
<keyword evidence="4" id="KW-1003">Cell membrane</keyword>
<feature type="compositionally biased region" description="Basic and acidic residues" evidence="11">
    <location>
        <begin position="695"/>
        <end position="704"/>
    </location>
</feature>
<keyword evidence="14" id="KW-0132">Cell division</keyword>
<evidence type="ECO:0000259" key="12">
    <source>
        <dbReference type="Pfam" id="PF00905"/>
    </source>
</evidence>
<dbReference type="PANTHER" id="PTHR30627:SF2">
    <property type="entry name" value="PEPTIDOGLYCAN D,D-TRANSPEPTIDASE MRDA"/>
    <property type="match status" value="1"/>
</dbReference>
<evidence type="ECO:0000256" key="7">
    <source>
        <dbReference type="ARBA" id="ARBA00022984"/>
    </source>
</evidence>
<dbReference type="eggNOG" id="COG0768">
    <property type="taxonomic scope" value="Bacteria"/>
</dbReference>
<dbReference type="GO" id="GO:0008360">
    <property type="term" value="P:regulation of cell shape"/>
    <property type="evidence" value="ECO:0007669"/>
    <property type="project" value="UniProtKB-KW"/>
</dbReference>
<evidence type="ECO:0000256" key="10">
    <source>
        <dbReference type="ARBA" id="ARBA00023316"/>
    </source>
</evidence>
<feature type="domain" description="Penicillin-binding protein transpeptidase" evidence="12">
    <location>
        <begin position="293"/>
        <end position="665"/>
    </location>
</feature>
<keyword evidence="9" id="KW-0472">Membrane</keyword>
<accession>C7NFW9</accession>
<evidence type="ECO:0000259" key="13">
    <source>
        <dbReference type="Pfam" id="PF03717"/>
    </source>
</evidence>
<organism evidence="14 15">
    <name type="scientific">Kytococcus sedentarius (strain ATCC 14392 / DSM 20547 / JCM 11482 / CCUG 33030 / NBRC 15357 / NCTC 11040 / CCM 314 / 541)</name>
    <name type="common">Micrococcus sedentarius</name>
    <dbReference type="NCBI Taxonomy" id="478801"/>
    <lineage>
        <taxon>Bacteria</taxon>
        <taxon>Bacillati</taxon>
        <taxon>Actinomycetota</taxon>
        <taxon>Actinomycetes</taxon>
        <taxon>Micrococcales</taxon>
        <taxon>Kytococcaceae</taxon>
        <taxon>Kytococcus</taxon>
    </lineage>
</organism>
<keyword evidence="14" id="KW-0131">Cell cycle</keyword>
<keyword evidence="7" id="KW-0573">Peptidoglycan synthesis</keyword>
<proteinExistence type="inferred from homology"/>
<dbReference type="GO" id="GO:0051301">
    <property type="term" value="P:cell division"/>
    <property type="evidence" value="ECO:0007669"/>
    <property type="project" value="UniProtKB-KW"/>
</dbReference>
<dbReference type="KEGG" id="kse:Ksed_09230"/>
<gene>
    <name evidence="14" type="ordered locus">Ksed_09230</name>
</gene>
<evidence type="ECO:0000313" key="14">
    <source>
        <dbReference type="EMBL" id="ACV05969.1"/>
    </source>
</evidence>
<keyword evidence="6" id="KW-0133">Cell shape</keyword>
<dbReference type="EMBL" id="CP001686">
    <property type="protein sequence ID" value="ACV05969.1"/>
    <property type="molecule type" value="Genomic_DNA"/>
</dbReference>
<evidence type="ECO:0000256" key="1">
    <source>
        <dbReference type="ARBA" id="ARBA00004167"/>
    </source>
</evidence>